<dbReference type="AlphaFoldDB" id="E9I050"/>
<dbReference type="InParanoid" id="E9I050"/>
<name>E9I050_DAPPU</name>
<dbReference type="EMBL" id="GL733471">
    <property type="protein sequence ID" value="EFX62630.1"/>
    <property type="molecule type" value="Genomic_DNA"/>
</dbReference>
<evidence type="ECO:0000313" key="2">
    <source>
        <dbReference type="Proteomes" id="UP000000305"/>
    </source>
</evidence>
<reference evidence="1 2" key="1">
    <citation type="journal article" date="2011" name="Science">
        <title>The ecoresponsive genome of Daphnia pulex.</title>
        <authorList>
            <person name="Colbourne J.K."/>
            <person name="Pfrender M.E."/>
            <person name="Gilbert D."/>
            <person name="Thomas W.K."/>
            <person name="Tucker A."/>
            <person name="Oakley T.H."/>
            <person name="Tokishita S."/>
            <person name="Aerts A."/>
            <person name="Arnold G.J."/>
            <person name="Basu M.K."/>
            <person name="Bauer D.J."/>
            <person name="Caceres C.E."/>
            <person name="Carmel L."/>
            <person name="Casola C."/>
            <person name="Choi J.H."/>
            <person name="Detter J.C."/>
            <person name="Dong Q."/>
            <person name="Dusheyko S."/>
            <person name="Eads B.D."/>
            <person name="Frohlich T."/>
            <person name="Geiler-Samerotte K.A."/>
            <person name="Gerlach D."/>
            <person name="Hatcher P."/>
            <person name="Jogdeo S."/>
            <person name="Krijgsveld J."/>
            <person name="Kriventseva E.V."/>
            <person name="Kultz D."/>
            <person name="Laforsch C."/>
            <person name="Lindquist E."/>
            <person name="Lopez J."/>
            <person name="Manak J.R."/>
            <person name="Muller J."/>
            <person name="Pangilinan J."/>
            <person name="Patwardhan R.P."/>
            <person name="Pitluck S."/>
            <person name="Pritham E.J."/>
            <person name="Rechtsteiner A."/>
            <person name="Rho M."/>
            <person name="Rogozin I.B."/>
            <person name="Sakarya O."/>
            <person name="Salamov A."/>
            <person name="Schaack S."/>
            <person name="Shapiro H."/>
            <person name="Shiga Y."/>
            <person name="Skalitzky C."/>
            <person name="Smith Z."/>
            <person name="Souvorov A."/>
            <person name="Sung W."/>
            <person name="Tang Z."/>
            <person name="Tsuchiya D."/>
            <person name="Tu H."/>
            <person name="Vos H."/>
            <person name="Wang M."/>
            <person name="Wolf Y.I."/>
            <person name="Yamagata H."/>
            <person name="Yamada T."/>
            <person name="Ye Y."/>
            <person name="Shaw J.R."/>
            <person name="Andrews J."/>
            <person name="Crease T.J."/>
            <person name="Tang H."/>
            <person name="Lucas S.M."/>
            <person name="Robertson H.M."/>
            <person name="Bork P."/>
            <person name="Koonin E.V."/>
            <person name="Zdobnov E.M."/>
            <person name="Grigoriev I.V."/>
            <person name="Lynch M."/>
            <person name="Boore J.L."/>
        </authorList>
    </citation>
    <scope>NUCLEOTIDE SEQUENCE [LARGE SCALE GENOMIC DNA]</scope>
</reference>
<organism evidence="1 2">
    <name type="scientific">Daphnia pulex</name>
    <name type="common">Water flea</name>
    <dbReference type="NCBI Taxonomy" id="6669"/>
    <lineage>
        <taxon>Eukaryota</taxon>
        <taxon>Metazoa</taxon>
        <taxon>Ecdysozoa</taxon>
        <taxon>Arthropoda</taxon>
        <taxon>Crustacea</taxon>
        <taxon>Branchiopoda</taxon>
        <taxon>Diplostraca</taxon>
        <taxon>Cladocera</taxon>
        <taxon>Anomopoda</taxon>
        <taxon>Daphniidae</taxon>
        <taxon>Daphnia</taxon>
    </lineage>
</organism>
<sequence>MDHMKRFKVEQAHFPGLMCVNPKAIVCRPNKKRIRCLEKFKWKQRLAFQAKIAQLMSLIINTF</sequence>
<evidence type="ECO:0000313" key="1">
    <source>
        <dbReference type="EMBL" id="EFX62630.1"/>
    </source>
</evidence>
<dbReference type="HOGENOM" id="CLU_2887979_0_0_1"/>
<dbReference type="Proteomes" id="UP000000305">
    <property type="component" value="Unassembled WGS sequence"/>
</dbReference>
<dbReference type="KEGG" id="dpx:DAPPUDRAFT_270070"/>
<keyword evidence="2" id="KW-1185">Reference proteome</keyword>
<gene>
    <name evidence="1" type="ORF">DAPPUDRAFT_270070</name>
</gene>
<protein>
    <submittedName>
        <fullName evidence="1">Uncharacterized protein</fullName>
    </submittedName>
</protein>
<accession>E9I050</accession>
<proteinExistence type="predicted"/>